<keyword evidence="10 14" id="KW-0472">Membrane</keyword>
<comment type="similarity">
    <text evidence="2">Belongs to the protein-tyrosine phosphatase family. Receptor class 2A subfamily.</text>
</comment>
<dbReference type="InterPro" id="IPR000242">
    <property type="entry name" value="PTP_cat"/>
</dbReference>
<feature type="domain" description="Ig-like" evidence="18">
    <location>
        <begin position="67"/>
        <end position="161"/>
    </location>
</feature>
<dbReference type="InterPro" id="IPR029021">
    <property type="entry name" value="Prot-tyrosine_phosphatase-like"/>
</dbReference>
<dbReference type="SUPFAM" id="SSF52799">
    <property type="entry name" value="(Phosphotyrosine protein) phosphatases II"/>
    <property type="match status" value="1"/>
</dbReference>
<evidence type="ECO:0000256" key="10">
    <source>
        <dbReference type="ARBA" id="ARBA00023136"/>
    </source>
</evidence>
<dbReference type="SMART" id="SM00060">
    <property type="entry name" value="FN3"/>
    <property type="match status" value="6"/>
</dbReference>
<feature type="domain" description="Fibronectin type-III" evidence="19">
    <location>
        <begin position="925"/>
        <end position="1023"/>
    </location>
</feature>
<keyword evidence="8" id="KW-0904">Protein phosphatase</keyword>
<dbReference type="FunFam" id="3.90.190.10:FF:000009">
    <property type="entry name" value="Receptor-type tyrosine-protein phosphatase beta"/>
    <property type="match status" value="1"/>
</dbReference>
<feature type="domain" description="Fibronectin type-III" evidence="19">
    <location>
        <begin position="707"/>
        <end position="801"/>
    </location>
</feature>
<keyword evidence="4 14" id="KW-0812">Transmembrane</keyword>
<dbReference type="InterPro" id="IPR000387">
    <property type="entry name" value="Tyr_Pase_dom"/>
</dbReference>
<dbReference type="PANTHER" id="PTHR46957">
    <property type="entry name" value="CYTOKINE RECEPTOR"/>
    <property type="match status" value="1"/>
</dbReference>
<feature type="domain" description="Tyrosine specific protein phosphatases" evidence="17">
    <location>
        <begin position="1554"/>
        <end position="1624"/>
    </location>
</feature>
<organism evidence="20 21">
    <name type="scientific">Magallana gigas</name>
    <name type="common">Pacific oyster</name>
    <name type="synonym">Crassostrea gigas</name>
    <dbReference type="NCBI Taxonomy" id="29159"/>
    <lineage>
        <taxon>Eukaryota</taxon>
        <taxon>Metazoa</taxon>
        <taxon>Spiralia</taxon>
        <taxon>Lophotrochozoa</taxon>
        <taxon>Mollusca</taxon>
        <taxon>Bivalvia</taxon>
        <taxon>Autobranchia</taxon>
        <taxon>Pteriomorphia</taxon>
        <taxon>Ostreida</taxon>
        <taxon>Ostreoidea</taxon>
        <taxon>Ostreidae</taxon>
        <taxon>Magallana</taxon>
    </lineage>
</organism>
<evidence type="ECO:0000256" key="4">
    <source>
        <dbReference type="ARBA" id="ARBA00022692"/>
    </source>
</evidence>
<dbReference type="PROSITE" id="PS50853">
    <property type="entry name" value="FN3"/>
    <property type="match status" value="4"/>
</dbReference>
<dbReference type="Pfam" id="PF13927">
    <property type="entry name" value="Ig_3"/>
    <property type="match status" value="1"/>
</dbReference>
<feature type="domain" description="Fibronectin type-III" evidence="19">
    <location>
        <begin position="805"/>
        <end position="922"/>
    </location>
</feature>
<evidence type="ECO:0000259" key="18">
    <source>
        <dbReference type="PROSITE" id="PS50835"/>
    </source>
</evidence>
<sequence length="1678" mass="185253">MSRTLTVGILFVSWFCIVSVTEAALGTSCNETADPSNCTANESCTNSICVCSNGYFDVSGKCESNSISVTLQADSTSIVYGSSVVLTATITSAVPVDTVIWQKEEMNIDITQEKYTQSNVESNKVTLTITNLVTNDGGSYRVQVNNSAEIISGWSTPVTLTVTGVKPTVTVPGTITERDTAVTIDCNASVSQGSPALTALYWLFKGANLSSSESNKYSGGNLNTQSLTINSIGPTDAGEYRCVATNLVGSTKSSQSVTLAPPSDVHISTSQSVDPIYIGSSITITGSFSSKLRAENKWQKLIGAEFTDIDITDGRYAGSSLASPTLKLVITKVDLIDGTSFKLVVTNRVGLNQSESITLNVVDGSISVTLTPPSISVKYGEDVTLTATIESPATVTNIKWQKVSGGSASDLDINLDKYTQTDSGPGTVTLMIKNVEFTDSGNYRVQVSNAAGTTKTSNQVSLNVKALEFNDNCIMNTDSCDSSIHLECSNNKCLCVSNYYHKEQVCYAKSRLAPTITSITSTTSSFSVFWNPPNIDSELVTEYEVKWKVPGSSDQSSGQVNKTVNSLTVSSGLMSGQLYTVNVISHGILTNPAEAFVVTSDVFQVRLDPRSPGPILNESNFAHTALRIIWTAPDNTFVTRYEVTIESDDAPYVTSSNSITLAQFNGKSFTPGAYYNVTIVTVSGEALVKKSPARAEKIRIIPTQPGPPVNVSCPDNPLDVSLHMTWKAPTNPNGVIQSYLITVSSGMHSNINISSKITNKIVDGLLPEKTYTFTVRTVNDADESIKFSEPSQSVSCKTRAGVSSAPTNLVLDEVESRKFMIKFSDPTDVNGVLAGYKILILQGQECIQQILVFETPLCDLCVNTSSGCTNLTNENVANITLPVSYTATGLNPYTTYFVRVTAINGVGEGYPVNATRMTDQEVPQQPREINASNINSKNLTLSWNLPIPSPGDTTYTIYVEEATDDKGTDYYLLKTLKNHGFENQSVPVIGLDEYWQYRFKVDASTVKGNATSNISSTFRTKQGAPGQVVGLSVQRNETDYRTAYVSWSLPALRDRNGVLKSYLFSNNHTGEMKTEEINVSLTHQSVEKSFPVEPENIYAVEVILKNTENMESVPSSQVYQASPGPPDVSNIEPIATKSGEHIKTQNTITLEINKEYFRNDLNGKQVLFGIAVCAESKCQDVDPNTRGNYWENLPTWHEAKDKGFPLYRATNDSYMEMIKNDTRRKRSTTNPSLIEYKIGEDSACPQLERNVHCNGPLDPGNKYKVIIFACTRGGCTHTDLMGPYATTKIPEEPDSKLAIIIGACVAVVVFLVVVGVVVVILRRRNRLGETKKYTKGIDNQITIDEPVAKNIPRKRPIKLKELSDKVAEKHKDSNLHFAREYEDLKALSPKHPAETSELDNNKLKNRYVNILPFDHSRVKLMLTEDDDPSTDFINANYLPGYKSQREYIATQGPIPGTIDDFWRMIWEQNVSIIVMLTLCKEEGRVKCEMYWPENIHEPKQYGDLVVETVSNSTVNFYEFRIFKIKLGDTTRSVKHFHFLQWKDFSANVQNDVMIDFIKNVRNHIRPPDMNGPVVVHCSAGVGRTGTYCALDHLFQFVDEHDLDESIDIFDLVMNLRERRMFMQQYVFIHDCVRDYVERKKKELQGNLLYENVNRGFVADDEPVEESLYQNYSNQRTDL</sequence>
<dbReference type="SUPFAM" id="SSF48726">
    <property type="entry name" value="Immunoglobulin"/>
    <property type="match status" value="3"/>
</dbReference>
<evidence type="ECO:0000259" key="19">
    <source>
        <dbReference type="PROSITE" id="PS50853"/>
    </source>
</evidence>
<feature type="signal peptide" evidence="15">
    <location>
        <begin position="1"/>
        <end position="23"/>
    </location>
</feature>
<dbReference type="SUPFAM" id="SSF57184">
    <property type="entry name" value="Growth factor receptor domain"/>
    <property type="match status" value="1"/>
</dbReference>
<evidence type="ECO:0000256" key="11">
    <source>
        <dbReference type="ARBA" id="ARBA00023170"/>
    </source>
</evidence>
<evidence type="ECO:0000256" key="5">
    <source>
        <dbReference type="ARBA" id="ARBA00022729"/>
    </source>
</evidence>
<dbReference type="SUPFAM" id="SSF49265">
    <property type="entry name" value="Fibronectin type III"/>
    <property type="match status" value="4"/>
</dbReference>
<dbReference type="InterPro" id="IPR003599">
    <property type="entry name" value="Ig_sub"/>
</dbReference>
<dbReference type="PROSITE" id="PS00383">
    <property type="entry name" value="TYR_PHOSPHATASE_1"/>
    <property type="match status" value="1"/>
</dbReference>
<dbReference type="SMART" id="SM00409">
    <property type="entry name" value="IG"/>
    <property type="match status" value="4"/>
</dbReference>
<dbReference type="Pfam" id="PF00041">
    <property type="entry name" value="fn3"/>
    <property type="match status" value="4"/>
</dbReference>
<reference evidence="20" key="1">
    <citation type="submission" date="2022-08" db="UniProtKB">
        <authorList>
            <consortium name="EnsemblMetazoa"/>
        </authorList>
    </citation>
    <scope>IDENTIFICATION</scope>
    <source>
        <strain evidence="20">05x7-T-G4-1.051#20</strain>
    </source>
</reference>
<evidence type="ECO:0000313" key="20">
    <source>
        <dbReference type="EnsemblMetazoa" id="G17317.1:cds"/>
    </source>
</evidence>
<dbReference type="InterPro" id="IPR003595">
    <property type="entry name" value="Tyr_Pase_cat"/>
</dbReference>
<dbReference type="Gene3D" id="2.60.40.10">
    <property type="entry name" value="Immunoglobulins"/>
    <property type="match status" value="7"/>
</dbReference>
<dbReference type="GO" id="GO:0016020">
    <property type="term" value="C:membrane"/>
    <property type="evidence" value="ECO:0007669"/>
    <property type="project" value="UniProtKB-SubCell"/>
</dbReference>
<evidence type="ECO:0000256" key="6">
    <source>
        <dbReference type="ARBA" id="ARBA00022737"/>
    </source>
</evidence>
<dbReference type="SMART" id="SM00404">
    <property type="entry name" value="PTPc_motif"/>
    <property type="match status" value="1"/>
</dbReference>
<keyword evidence="5 15" id="KW-0732">Signal</keyword>
<comment type="subcellular location">
    <subcellularLocation>
        <location evidence="1">Membrane</location>
        <topology evidence="1">Single-pass type I membrane protein</topology>
    </subcellularLocation>
</comment>
<evidence type="ECO:0000313" key="21">
    <source>
        <dbReference type="Proteomes" id="UP000005408"/>
    </source>
</evidence>
<keyword evidence="11" id="KW-0675">Receptor</keyword>
<dbReference type="InterPro" id="IPR036179">
    <property type="entry name" value="Ig-like_dom_sf"/>
</dbReference>
<evidence type="ECO:0000259" key="17">
    <source>
        <dbReference type="PROSITE" id="PS50056"/>
    </source>
</evidence>
<keyword evidence="12" id="KW-0325">Glycoprotein</keyword>
<proteinExistence type="inferred from homology"/>
<dbReference type="InterPro" id="IPR050713">
    <property type="entry name" value="RTP_Phos/Ushers"/>
</dbReference>
<dbReference type="InterPro" id="IPR013098">
    <property type="entry name" value="Ig_I-set"/>
</dbReference>
<dbReference type="InterPro" id="IPR003961">
    <property type="entry name" value="FN3_dom"/>
</dbReference>
<dbReference type="InterPro" id="IPR007110">
    <property type="entry name" value="Ig-like_dom"/>
</dbReference>
<dbReference type="PANTHER" id="PTHR46957:SF3">
    <property type="entry name" value="CYTOKINE RECEPTOR"/>
    <property type="match status" value="1"/>
</dbReference>
<feature type="domain" description="Ig-like" evidence="18">
    <location>
        <begin position="167"/>
        <end position="258"/>
    </location>
</feature>
<dbReference type="PRINTS" id="PR00700">
    <property type="entry name" value="PRTYPHPHTASE"/>
</dbReference>
<evidence type="ECO:0000256" key="3">
    <source>
        <dbReference type="ARBA" id="ARBA00013064"/>
    </source>
</evidence>
<dbReference type="PROSITE" id="PS50055">
    <property type="entry name" value="TYR_PHOSPHATASE_PTP"/>
    <property type="match status" value="1"/>
</dbReference>
<feature type="transmembrane region" description="Helical" evidence="14">
    <location>
        <begin position="1297"/>
        <end position="1321"/>
    </location>
</feature>
<dbReference type="Proteomes" id="UP000005408">
    <property type="component" value="Unassembled WGS sequence"/>
</dbReference>
<keyword evidence="7" id="KW-0378">Hydrolase</keyword>
<keyword evidence="9 14" id="KW-1133">Transmembrane helix</keyword>
<dbReference type="Gene3D" id="3.90.190.10">
    <property type="entry name" value="Protein tyrosine phosphatase superfamily"/>
    <property type="match status" value="1"/>
</dbReference>
<dbReference type="InterPro" id="IPR009030">
    <property type="entry name" value="Growth_fac_rcpt_cys_sf"/>
</dbReference>
<evidence type="ECO:0000256" key="9">
    <source>
        <dbReference type="ARBA" id="ARBA00022989"/>
    </source>
</evidence>
<dbReference type="EnsemblMetazoa" id="G17317.1">
    <property type="protein sequence ID" value="G17317.1:cds"/>
    <property type="gene ID" value="G17317"/>
</dbReference>
<comment type="catalytic activity">
    <reaction evidence="13">
        <text>O-phospho-L-tyrosyl-[protein] + H2O = L-tyrosyl-[protein] + phosphate</text>
        <dbReference type="Rhea" id="RHEA:10684"/>
        <dbReference type="Rhea" id="RHEA-COMP:10136"/>
        <dbReference type="Rhea" id="RHEA-COMP:20101"/>
        <dbReference type="ChEBI" id="CHEBI:15377"/>
        <dbReference type="ChEBI" id="CHEBI:43474"/>
        <dbReference type="ChEBI" id="CHEBI:46858"/>
        <dbReference type="ChEBI" id="CHEBI:61978"/>
        <dbReference type="EC" id="3.1.3.48"/>
    </reaction>
</comment>
<evidence type="ECO:0000256" key="14">
    <source>
        <dbReference type="SAM" id="Phobius"/>
    </source>
</evidence>
<dbReference type="SMART" id="SM00408">
    <property type="entry name" value="IGc2"/>
    <property type="match status" value="3"/>
</dbReference>
<keyword evidence="6" id="KW-0677">Repeat</keyword>
<dbReference type="Pfam" id="PF00102">
    <property type="entry name" value="Y_phosphatase"/>
    <property type="match status" value="1"/>
</dbReference>
<dbReference type="Pfam" id="PF07679">
    <property type="entry name" value="I-set"/>
    <property type="match status" value="2"/>
</dbReference>
<evidence type="ECO:0000259" key="16">
    <source>
        <dbReference type="PROSITE" id="PS50055"/>
    </source>
</evidence>
<evidence type="ECO:0000256" key="7">
    <source>
        <dbReference type="ARBA" id="ARBA00022801"/>
    </source>
</evidence>
<evidence type="ECO:0000256" key="1">
    <source>
        <dbReference type="ARBA" id="ARBA00004479"/>
    </source>
</evidence>
<evidence type="ECO:0000256" key="2">
    <source>
        <dbReference type="ARBA" id="ARBA00010504"/>
    </source>
</evidence>
<evidence type="ECO:0000256" key="8">
    <source>
        <dbReference type="ARBA" id="ARBA00022912"/>
    </source>
</evidence>
<dbReference type="InterPro" id="IPR003598">
    <property type="entry name" value="Ig_sub2"/>
</dbReference>
<dbReference type="PROSITE" id="PS50835">
    <property type="entry name" value="IG_LIKE"/>
    <property type="match status" value="3"/>
</dbReference>
<dbReference type="EC" id="3.1.3.48" evidence="3"/>
<dbReference type="CDD" id="cd00096">
    <property type="entry name" value="Ig"/>
    <property type="match status" value="1"/>
</dbReference>
<dbReference type="InterPro" id="IPR016130">
    <property type="entry name" value="Tyr_Pase_AS"/>
</dbReference>
<dbReference type="GO" id="GO:0004725">
    <property type="term" value="F:protein tyrosine phosphatase activity"/>
    <property type="evidence" value="ECO:0007669"/>
    <property type="project" value="UniProtKB-EC"/>
</dbReference>
<feature type="chain" id="PRO_5036476897" description="protein-tyrosine-phosphatase" evidence="15">
    <location>
        <begin position="24"/>
        <end position="1678"/>
    </location>
</feature>
<name>A0A8W8J6W9_MAGGI</name>
<accession>A0A8W8J6W9</accession>
<protein>
    <recommendedName>
        <fullName evidence="3">protein-tyrosine-phosphatase</fullName>
        <ecNumber evidence="3">3.1.3.48</ecNumber>
    </recommendedName>
</protein>
<feature type="domain" description="Tyrosine-protein phosphatase" evidence="16">
    <location>
        <begin position="1377"/>
        <end position="1635"/>
    </location>
</feature>
<dbReference type="CDD" id="cd00099">
    <property type="entry name" value="IgV"/>
    <property type="match status" value="1"/>
</dbReference>
<feature type="domain" description="Ig-like" evidence="18">
    <location>
        <begin position="366"/>
        <end position="461"/>
    </location>
</feature>
<evidence type="ECO:0000256" key="13">
    <source>
        <dbReference type="ARBA" id="ARBA00051722"/>
    </source>
</evidence>
<dbReference type="SMART" id="SM00194">
    <property type="entry name" value="PTPc"/>
    <property type="match status" value="1"/>
</dbReference>
<keyword evidence="21" id="KW-1185">Reference proteome</keyword>
<dbReference type="InterPro" id="IPR013783">
    <property type="entry name" value="Ig-like_fold"/>
</dbReference>
<evidence type="ECO:0000256" key="12">
    <source>
        <dbReference type="ARBA" id="ARBA00023180"/>
    </source>
</evidence>
<evidence type="ECO:0000256" key="15">
    <source>
        <dbReference type="SAM" id="SignalP"/>
    </source>
</evidence>
<dbReference type="CDD" id="cd00063">
    <property type="entry name" value="FN3"/>
    <property type="match status" value="4"/>
</dbReference>
<feature type="domain" description="Fibronectin type-III" evidence="19">
    <location>
        <begin position="510"/>
        <end position="608"/>
    </location>
</feature>
<dbReference type="InterPro" id="IPR036116">
    <property type="entry name" value="FN3_sf"/>
</dbReference>
<dbReference type="PROSITE" id="PS50056">
    <property type="entry name" value="TYR_PHOSPHATASE_2"/>
    <property type="match status" value="1"/>
</dbReference>